<dbReference type="InterPro" id="IPR024548">
    <property type="entry name" value="Cu2_monoox_C"/>
</dbReference>
<evidence type="ECO:0000256" key="2">
    <source>
        <dbReference type="ARBA" id="ARBA00004167"/>
    </source>
</evidence>
<organism evidence="12 13">
    <name type="scientific">Lasius niger</name>
    <name type="common">Black garden ant</name>
    <dbReference type="NCBI Taxonomy" id="67767"/>
    <lineage>
        <taxon>Eukaryota</taxon>
        <taxon>Metazoa</taxon>
        <taxon>Ecdysozoa</taxon>
        <taxon>Arthropoda</taxon>
        <taxon>Hexapoda</taxon>
        <taxon>Insecta</taxon>
        <taxon>Pterygota</taxon>
        <taxon>Neoptera</taxon>
        <taxon>Endopterygota</taxon>
        <taxon>Hymenoptera</taxon>
        <taxon>Apocrita</taxon>
        <taxon>Aculeata</taxon>
        <taxon>Formicoidea</taxon>
        <taxon>Formicidae</taxon>
        <taxon>Formicinae</taxon>
        <taxon>Lasius</taxon>
        <taxon>Lasius</taxon>
    </lineage>
</organism>
<keyword evidence="7" id="KW-0186">Copper</keyword>
<comment type="cofactor">
    <cofactor evidence="1">
        <name>Cu(2+)</name>
        <dbReference type="ChEBI" id="CHEBI:29036"/>
    </cofactor>
</comment>
<dbReference type="Pfam" id="PF03351">
    <property type="entry name" value="DOMON"/>
    <property type="match status" value="1"/>
</dbReference>
<evidence type="ECO:0000256" key="3">
    <source>
        <dbReference type="ARBA" id="ARBA00022692"/>
    </source>
</evidence>
<dbReference type="OrthoDB" id="129121at2759"/>
<evidence type="ECO:0000256" key="6">
    <source>
        <dbReference type="ARBA" id="ARBA00023002"/>
    </source>
</evidence>
<dbReference type="GO" id="GO:0004500">
    <property type="term" value="F:dopamine beta-monooxygenase activity"/>
    <property type="evidence" value="ECO:0007669"/>
    <property type="project" value="InterPro"/>
</dbReference>
<dbReference type="PANTHER" id="PTHR10157">
    <property type="entry name" value="DOPAMINE BETA HYDROXYLASE RELATED"/>
    <property type="match status" value="1"/>
</dbReference>
<dbReference type="Gene3D" id="2.60.120.310">
    <property type="entry name" value="Copper type II, ascorbate-dependent monooxygenase, N-terminal domain"/>
    <property type="match status" value="1"/>
</dbReference>
<keyword evidence="3" id="KW-0812">Transmembrane</keyword>
<dbReference type="GO" id="GO:0006589">
    <property type="term" value="P:octopamine biosynthetic process"/>
    <property type="evidence" value="ECO:0007669"/>
    <property type="project" value="TreeGrafter"/>
</dbReference>
<evidence type="ECO:0000256" key="5">
    <source>
        <dbReference type="ARBA" id="ARBA00022989"/>
    </source>
</evidence>
<dbReference type="Proteomes" id="UP000036403">
    <property type="component" value="Unassembled WGS sequence"/>
</dbReference>
<dbReference type="GO" id="GO:0005507">
    <property type="term" value="F:copper ion binding"/>
    <property type="evidence" value="ECO:0007669"/>
    <property type="project" value="InterPro"/>
</dbReference>
<comment type="caution">
    <text evidence="12">The sequence shown here is derived from an EMBL/GenBank/DDBJ whole genome shotgun (WGS) entry which is preliminary data.</text>
</comment>
<dbReference type="EMBL" id="LBMM01003946">
    <property type="protein sequence ID" value="KMQ92961.1"/>
    <property type="molecule type" value="Genomic_DNA"/>
</dbReference>
<dbReference type="GO" id="GO:0042420">
    <property type="term" value="P:dopamine catabolic process"/>
    <property type="evidence" value="ECO:0007669"/>
    <property type="project" value="TreeGrafter"/>
</dbReference>
<keyword evidence="13" id="KW-1185">Reference proteome</keyword>
<proteinExistence type="predicted"/>
<sequence length="368" mass="41743">MNELVVVEIHYVGNDSSWFAIGFSDYGELKPADYCVLWPDWHQQIHLQDSWADIDGKLYPDNQQDCKNFAWKRRGNVTKFTFFRKFDTCDEHDYIIEICKKVMAAWAMGADAFVYPEETGLSIGGADFNPYIMLEVHYNNPELQQGVVDSSGIRLVLTKSLRKYDAGVIELGLEYTDKMAIPAGQEAFMLSGHCIAECTGVGLPQSGIHIFASQLHTHLTGTKVITRHVRDGEELPPLNYDNHYSTHFQEIRLLPKPMILLPVCKSSISDDALQTYFRYMREWENQDTSTNKGISANYKSIEWTKVRVEALHDLYEAAPLGMQCNGSDGSRLPGSWDNIAATPVRLPLPPPARDCLELSLQREILDQM</sequence>
<keyword evidence="6" id="KW-0560">Oxidoreductase</keyword>
<keyword evidence="5" id="KW-1133">Transmembrane helix</keyword>
<dbReference type="InterPro" id="IPR028460">
    <property type="entry name" value="Tbh/DBH"/>
</dbReference>
<dbReference type="InterPro" id="IPR005018">
    <property type="entry name" value="DOMON_domain"/>
</dbReference>
<protein>
    <submittedName>
        <fullName evidence="12">Tyramine beta-hydroxylase</fullName>
    </submittedName>
</protein>
<keyword evidence="4" id="KW-0479">Metal-binding</keyword>
<dbReference type="PROSITE" id="PS00085">
    <property type="entry name" value="CU2_MONOOXYGENASE_2"/>
    <property type="match status" value="1"/>
</dbReference>
<dbReference type="CDD" id="cd09631">
    <property type="entry name" value="DOMON_DOH"/>
    <property type="match status" value="1"/>
</dbReference>
<evidence type="ECO:0000256" key="4">
    <source>
        <dbReference type="ARBA" id="ARBA00022723"/>
    </source>
</evidence>
<dbReference type="InterPro" id="IPR008977">
    <property type="entry name" value="PHM/PNGase_F_dom_sf"/>
</dbReference>
<evidence type="ECO:0000313" key="12">
    <source>
        <dbReference type="EMBL" id="KMQ92961.1"/>
    </source>
</evidence>
<dbReference type="PaxDb" id="67767-A0A0J7KRN8"/>
<evidence type="ECO:0000259" key="11">
    <source>
        <dbReference type="PROSITE" id="PS50836"/>
    </source>
</evidence>
<dbReference type="PROSITE" id="PS50836">
    <property type="entry name" value="DOMON"/>
    <property type="match status" value="1"/>
</dbReference>
<dbReference type="PANTHER" id="PTHR10157:SF29">
    <property type="entry name" value="DOPAMINE BETA-HYDROXYLASE"/>
    <property type="match status" value="1"/>
</dbReference>
<dbReference type="InterPro" id="IPR036939">
    <property type="entry name" value="Cu2_ascorb_mOase_N_sf"/>
</dbReference>
<dbReference type="Gene3D" id="2.60.120.230">
    <property type="match status" value="1"/>
</dbReference>
<dbReference type="GO" id="GO:0030667">
    <property type="term" value="C:secretory granule membrane"/>
    <property type="evidence" value="ECO:0007669"/>
    <property type="project" value="TreeGrafter"/>
</dbReference>
<keyword evidence="10" id="KW-1015">Disulfide bond</keyword>
<dbReference type="STRING" id="67767.A0A0J7KRN8"/>
<evidence type="ECO:0000256" key="10">
    <source>
        <dbReference type="ARBA" id="ARBA00023157"/>
    </source>
</evidence>
<evidence type="ECO:0000256" key="1">
    <source>
        <dbReference type="ARBA" id="ARBA00001973"/>
    </source>
</evidence>
<feature type="domain" description="DOMON" evidence="11">
    <location>
        <begin position="1"/>
        <end position="109"/>
    </location>
</feature>
<reference evidence="12 13" key="1">
    <citation type="submission" date="2015-04" db="EMBL/GenBank/DDBJ databases">
        <title>Lasius niger genome sequencing.</title>
        <authorList>
            <person name="Konorov E.A."/>
            <person name="Nikitin M.A."/>
            <person name="Kirill M.V."/>
            <person name="Chang P."/>
        </authorList>
    </citation>
    <scope>NUCLEOTIDE SEQUENCE [LARGE SCALE GENOMIC DNA]</scope>
    <source>
        <tissue evidence="12">Whole</tissue>
    </source>
</reference>
<dbReference type="InterPro" id="IPR014783">
    <property type="entry name" value="Cu2_ascorb_mOase_CS-2"/>
</dbReference>
<evidence type="ECO:0000256" key="9">
    <source>
        <dbReference type="ARBA" id="ARBA00023136"/>
    </source>
</evidence>
<dbReference type="GO" id="GO:0042421">
    <property type="term" value="P:norepinephrine biosynthetic process"/>
    <property type="evidence" value="ECO:0007669"/>
    <property type="project" value="TreeGrafter"/>
</dbReference>
<dbReference type="InterPro" id="IPR045266">
    <property type="entry name" value="DOH_DOMON"/>
</dbReference>
<accession>A0A0J7KRN8</accession>
<keyword evidence="9" id="KW-0472">Membrane</keyword>
<dbReference type="SMART" id="SM00664">
    <property type="entry name" value="DoH"/>
    <property type="match status" value="1"/>
</dbReference>
<evidence type="ECO:0000256" key="8">
    <source>
        <dbReference type="ARBA" id="ARBA00023033"/>
    </source>
</evidence>
<keyword evidence="8" id="KW-0503">Monooxygenase</keyword>
<evidence type="ECO:0000313" key="13">
    <source>
        <dbReference type="Proteomes" id="UP000036403"/>
    </source>
</evidence>
<name>A0A0J7KRN8_LASNI</name>
<comment type="subcellular location">
    <subcellularLocation>
        <location evidence="2">Membrane</location>
        <topology evidence="2">Single-pass membrane protein</topology>
    </subcellularLocation>
</comment>
<dbReference type="SUPFAM" id="SSF49742">
    <property type="entry name" value="PHM/PNGase F"/>
    <property type="match status" value="2"/>
</dbReference>
<dbReference type="InterPro" id="IPR000945">
    <property type="entry name" value="DBH-like"/>
</dbReference>
<dbReference type="GO" id="GO:0005615">
    <property type="term" value="C:extracellular space"/>
    <property type="evidence" value="ECO:0007669"/>
    <property type="project" value="TreeGrafter"/>
</dbReference>
<dbReference type="Pfam" id="PF03712">
    <property type="entry name" value="Cu2_monoox_C"/>
    <property type="match status" value="1"/>
</dbReference>
<dbReference type="AlphaFoldDB" id="A0A0J7KRN8"/>
<dbReference type="PRINTS" id="PR00767">
    <property type="entry name" value="DBMONOXGNASE"/>
</dbReference>
<evidence type="ECO:0000256" key="7">
    <source>
        <dbReference type="ARBA" id="ARBA00023008"/>
    </source>
</evidence>
<gene>
    <name evidence="12" type="ORF">RF55_6993</name>
</gene>
<dbReference type="InterPro" id="IPR014784">
    <property type="entry name" value="Cu2_ascorb_mOase-like_C"/>
</dbReference>